<keyword evidence="8" id="KW-1185">Reference proteome</keyword>
<name>A0AAV4K2I2_9DEIO</name>
<dbReference type="Proteomes" id="UP000652720">
    <property type="component" value="Unassembled WGS sequence"/>
</dbReference>
<evidence type="ECO:0000256" key="1">
    <source>
        <dbReference type="ARBA" id="ARBA00023002"/>
    </source>
</evidence>
<reference evidence="6" key="1">
    <citation type="journal article" date="2014" name="Int. J. Syst. Evol. Microbiol.">
        <title>Complete genome of a new Firmicutes species belonging to the dominant human colonic microbiota ('Ruminococcus bicirculans') reveals two chromosomes and a selective capacity to utilize plant glucans.</title>
        <authorList>
            <consortium name="NISC Comparative Sequencing Program"/>
            <person name="Wegmann U."/>
            <person name="Louis P."/>
            <person name="Goesmann A."/>
            <person name="Henrissat B."/>
            <person name="Duncan S.H."/>
            <person name="Flint H.J."/>
        </authorList>
    </citation>
    <scope>NUCLEOTIDE SEQUENCE</scope>
    <source>
        <strain evidence="6">CGMCC 1.8884</strain>
    </source>
</reference>
<sequence length="197" mass="21805">MTQDNAPRPDKTLPDHAQTDRPLEQAIFAGGCFWCTEAVMQDLRGVEQVESGYIGGSVPNPDYRSVCGGQTGHAEAVRVTFDPAQVSYRDLLGLFFATHDPTTLNRQGADVGTQYRSALFPLSRAQEETARELIGQLTAENTFGRPIVTSIEPASTFYVAEAYHQNYYKNNPGQGYCMAVISPKVAKLRQHYGDRLR</sequence>
<comment type="caution">
    <text evidence="7">The sequence shown here is derived from an EMBL/GenBank/DDBJ whole genome shotgun (WGS) entry which is preliminary data.</text>
</comment>
<comment type="function">
    <text evidence="4">Has an important function as a repair enzyme for proteins that have been inactivated by oxidation. Catalyzes the reversible oxidation-reduction of methionine sulfoxide in proteins to methionine.</text>
</comment>
<protein>
    <recommendedName>
        <fullName evidence="4">Peptide methionine sulfoxide reductase MsrA</fullName>
        <shortName evidence="4">Protein-methionine-S-oxide reductase</shortName>
        <ecNumber evidence="4">1.8.4.11</ecNumber>
    </recommendedName>
    <alternativeName>
        <fullName evidence="4">Peptide-methionine (S)-S-oxide reductase</fullName>
        <shortName evidence="4">Peptide Met(O) reductase</shortName>
    </alternativeName>
</protein>
<evidence type="ECO:0000259" key="5">
    <source>
        <dbReference type="Pfam" id="PF01625"/>
    </source>
</evidence>
<dbReference type="InterPro" id="IPR002569">
    <property type="entry name" value="Met_Sox_Rdtase_MsrA_dom"/>
</dbReference>
<dbReference type="RefSeq" id="WP_017870242.1">
    <property type="nucleotide sequence ID" value="NZ_BMLZ01000119.1"/>
</dbReference>
<reference evidence="8" key="3">
    <citation type="journal article" date="2019" name="Int. J. Syst. Evol. Microbiol.">
        <title>The Global Catalogue of Microorganisms (GCM) 10K type strain sequencing project: providing services to taxonomists for standard genome sequencing and annotation.</title>
        <authorList>
            <consortium name="The Broad Institute Genomics Platform"/>
            <consortium name="The Broad Institute Genome Sequencing Center for Infectious Disease"/>
            <person name="Wu L."/>
            <person name="Ma J."/>
        </authorList>
    </citation>
    <scope>NUCLEOTIDE SEQUENCE [LARGE SCALE GENOMIC DNA]</scope>
    <source>
        <strain evidence="8">CGMCC 1.8884</strain>
    </source>
</reference>
<reference evidence="7" key="2">
    <citation type="journal article" date="2014" name="Int. J. Syst. Evol. Microbiol.">
        <title>Complete genome sequence of Corynebacterium casei LMG S-19264T (=DSM 44701T), isolated from a smear-ripened cheese.</title>
        <authorList>
            <consortium name="US DOE Joint Genome Institute (JGI-PGF)"/>
            <person name="Walter F."/>
            <person name="Albersmeier A."/>
            <person name="Kalinowski J."/>
            <person name="Ruckert C."/>
        </authorList>
    </citation>
    <scope>NUCLEOTIDE SEQUENCE</scope>
    <source>
        <strain evidence="7">CGMCC 1.8885</strain>
    </source>
</reference>
<dbReference type="GO" id="GO:0008113">
    <property type="term" value="F:peptide-methionine (S)-S-oxide reductase activity"/>
    <property type="evidence" value="ECO:0007669"/>
    <property type="project" value="UniProtKB-UniRule"/>
</dbReference>
<feature type="active site" evidence="4">
    <location>
        <position position="32"/>
    </location>
</feature>
<accession>A0AAV4K2I2</accession>
<evidence type="ECO:0000313" key="7">
    <source>
        <dbReference type="EMBL" id="GGI70690.1"/>
    </source>
</evidence>
<evidence type="ECO:0000256" key="2">
    <source>
        <dbReference type="ARBA" id="ARBA00047806"/>
    </source>
</evidence>
<reference evidence="7" key="4">
    <citation type="submission" date="2023-08" db="EMBL/GenBank/DDBJ databases">
        <authorList>
            <person name="Sun Q."/>
            <person name="Zhou Y."/>
        </authorList>
    </citation>
    <scope>NUCLEOTIDE SEQUENCE</scope>
    <source>
        <strain evidence="6">CGMCC 1.8884</strain>
        <strain evidence="7">CGMCC 1.8885</strain>
    </source>
</reference>
<evidence type="ECO:0000256" key="4">
    <source>
        <dbReference type="HAMAP-Rule" id="MF_01401"/>
    </source>
</evidence>
<comment type="catalytic activity">
    <reaction evidence="3 4">
        <text>[thioredoxin]-disulfide + L-methionine + H2O = L-methionine (S)-S-oxide + [thioredoxin]-dithiol</text>
        <dbReference type="Rhea" id="RHEA:19993"/>
        <dbReference type="Rhea" id="RHEA-COMP:10698"/>
        <dbReference type="Rhea" id="RHEA-COMP:10700"/>
        <dbReference type="ChEBI" id="CHEBI:15377"/>
        <dbReference type="ChEBI" id="CHEBI:29950"/>
        <dbReference type="ChEBI" id="CHEBI:50058"/>
        <dbReference type="ChEBI" id="CHEBI:57844"/>
        <dbReference type="ChEBI" id="CHEBI:58772"/>
        <dbReference type="EC" id="1.8.4.11"/>
    </reaction>
</comment>
<dbReference type="HAMAP" id="MF_01401">
    <property type="entry name" value="MsrA"/>
    <property type="match status" value="1"/>
</dbReference>
<evidence type="ECO:0000313" key="6">
    <source>
        <dbReference type="EMBL" id="GGI69848.1"/>
    </source>
</evidence>
<dbReference type="Pfam" id="PF01625">
    <property type="entry name" value="PMSR"/>
    <property type="match status" value="1"/>
</dbReference>
<dbReference type="NCBIfam" id="TIGR00401">
    <property type="entry name" value="msrA"/>
    <property type="match status" value="1"/>
</dbReference>
<dbReference type="EC" id="1.8.4.11" evidence="4"/>
<keyword evidence="1 4" id="KW-0560">Oxidoreductase</keyword>
<feature type="domain" description="Peptide methionine sulphoxide reductase MsrA" evidence="5">
    <location>
        <begin position="25"/>
        <end position="177"/>
    </location>
</feature>
<evidence type="ECO:0000313" key="9">
    <source>
        <dbReference type="Proteomes" id="UP000652720"/>
    </source>
</evidence>
<comment type="catalytic activity">
    <reaction evidence="2 4">
        <text>L-methionyl-[protein] + [thioredoxin]-disulfide + H2O = L-methionyl-(S)-S-oxide-[protein] + [thioredoxin]-dithiol</text>
        <dbReference type="Rhea" id="RHEA:14217"/>
        <dbReference type="Rhea" id="RHEA-COMP:10698"/>
        <dbReference type="Rhea" id="RHEA-COMP:10700"/>
        <dbReference type="Rhea" id="RHEA-COMP:12313"/>
        <dbReference type="Rhea" id="RHEA-COMP:12315"/>
        <dbReference type="ChEBI" id="CHEBI:15377"/>
        <dbReference type="ChEBI" id="CHEBI:16044"/>
        <dbReference type="ChEBI" id="CHEBI:29950"/>
        <dbReference type="ChEBI" id="CHEBI:44120"/>
        <dbReference type="ChEBI" id="CHEBI:50058"/>
        <dbReference type="EC" id="1.8.4.11"/>
    </reaction>
</comment>
<evidence type="ECO:0000256" key="3">
    <source>
        <dbReference type="ARBA" id="ARBA00048782"/>
    </source>
</evidence>
<evidence type="ECO:0000313" key="8">
    <source>
        <dbReference type="Proteomes" id="UP000630135"/>
    </source>
</evidence>
<dbReference type="PANTHER" id="PTHR43774:SF1">
    <property type="entry name" value="PEPTIDE METHIONINE SULFOXIDE REDUCTASE MSRA 2"/>
    <property type="match status" value="1"/>
</dbReference>
<dbReference type="InterPro" id="IPR036509">
    <property type="entry name" value="Met_Sox_Rdtase_MsrA_sf"/>
</dbReference>
<gene>
    <name evidence="4 7" type="primary">msrA</name>
    <name evidence="6" type="ORF">GCM10008021_32440</name>
    <name evidence="7" type="ORF">GCM10010914_00970</name>
</gene>
<dbReference type="Proteomes" id="UP000630135">
    <property type="component" value="Unassembled WGS sequence"/>
</dbReference>
<dbReference type="PANTHER" id="PTHR43774">
    <property type="entry name" value="PEPTIDE METHIONINE SULFOXIDE REDUCTASE"/>
    <property type="match status" value="1"/>
</dbReference>
<comment type="similarity">
    <text evidence="4">Belongs to the MsrA Met sulfoxide reductase family.</text>
</comment>
<dbReference type="GeneID" id="59163986"/>
<proteinExistence type="inferred from homology"/>
<dbReference type="Gene3D" id="3.30.1060.10">
    <property type="entry name" value="Peptide methionine sulphoxide reductase MsrA"/>
    <property type="match status" value="1"/>
</dbReference>
<dbReference type="EMBL" id="BMMA01000001">
    <property type="protein sequence ID" value="GGI70690.1"/>
    <property type="molecule type" value="Genomic_DNA"/>
</dbReference>
<dbReference type="EMBL" id="BMLZ01000119">
    <property type="protein sequence ID" value="GGI69848.1"/>
    <property type="molecule type" value="Genomic_DNA"/>
</dbReference>
<organism evidence="7 9">
    <name type="scientific">Deinococcus wulumuqiensis</name>
    <dbReference type="NCBI Taxonomy" id="980427"/>
    <lineage>
        <taxon>Bacteria</taxon>
        <taxon>Thermotogati</taxon>
        <taxon>Deinococcota</taxon>
        <taxon>Deinococci</taxon>
        <taxon>Deinococcales</taxon>
        <taxon>Deinococcaceae</taxon>
        <taxon>Deinococcus</taxon>
    </lineage>
</organism>
<dbReference type="SUPFAM" id="SSF55068">
    <property type="entry name" value="Peptide methionine sulfoxide reductase"/>
    <property type="match status" value="1"/>
</dbReference>
<dbReference type="AlphaFoldDB" id="A0AAV4K2I2"/>